<keyword evidence="2" id="KW-1185">Reference proteome</keyword>
<protein>
    <submittedName>
        <fullName evidence="1">Uncharacterized protein</fullName>
    </submittedName>
</protein>
<gene>
    <name evidence="1" type="ORF">Glove_349g95</name>
</gene>
<organism evidence="1 2">
    <name type="scientific">Diversispora epigaea</name>
    <dbReference type="NCBI Taxonomy" id="1348612"/>
    <lineage>
        <taxon>Eukaryota</taxon>
        <taxon>Fungi</taxon>
        <taxon>Fungi incertae sedis</taxon>
        <taxon>Mucoromycota</taxon>
        <taxon>Glomeromycotina</taxon>
        <taxon>Glomeromycetes</taxon>
        <taxon>Diversisporales</taxon>
        <taxon>Diversisporaceae</taxon>
        <taxon>Diversispora</taxon>
    </lineage>
</organism>
<evidence type="ECO:0000313" key="2">
    <source>
        <dbReference type="Proteomes" id="UP000266861"/>
    </source>
</evidence>
<sequence>MGPCFGPSSNFTLDANSGYQNYGTYEKPMTTTNYFTIFDCDKIACKAFPKEIELKLEFSPTKLYKDFLAAATNLNENYFFMEPYLVPQKIIEFEPAEASKFPYIIIYKFTKKVYKSLEEDSTSLFQKKEPQVFVRILKQ</sequence>
<evidence type="ECO:0000313" key="1">
    <source>
        <dbReference type="EMBL" id="RHZ61219.1"/>
    </source>
</evidence>
<proteinExistence type="predicted"/>
<dbReference type="AlphaFoldDB" id="A0A397HEH1"/>
<dbReference type="Proteomes" id="UP000266861">
    <property type="component" value="Unassembled WGS sequence"/>
</dbReference>
<reference evidence="1 2" key="1">
    <citation type="submission" date="2018-08" db="EMBL/GenBank/DDBJ databases">
        <title>Genome and evolution of the arbuscular mycorrhizal fungus Diversispora epigaea (formerly Glomus versiforme) and its bacterial endosymbionts.</title>
        <authorList>
            <person name="Sun X."/>
            <person name="Fei Z."/>
            <person name="Harrison M."/>
        </authorList>
    </citation>
    <scope>NUCLEOTIDE SEQUENCE [LARGE SCALE GENOMIC DNA]</scope>
    <source>
        <strain evidence="1 2">IT104</strain>
    </source>
</reference>
<accession>A0A397HEH1</accession>
<comment type="caution">
    <text evidence="1">The sequence shown here is derived from an EMBL/GenBank/DDBJ whole genome shotgun (WGS) entry which is preliminary data.</text>
</comment>
<dbReference type="EMBL" id="PQFF01000319">
    <property type="protein sequence ID" value="RHZ61219.1"/>
    <property type="molecule type" value="Genomic_DNA"/>
</dbReference>
<name>A0A397HEH1_9GLOM</name>